<evidence type="ECO:0000256" key="5">
    <source>
        <dbReference type="ARBA" id="ARBA00023295"/>
    </source>
</evidence>
<dbReference type="InterPro" id="IPR038417">
    <property type="entry name" value="Alpga-gal_N_sf"/>
</dbReference>
<dbReference type="PANTHER" id="PTHR43053:SF3">
    <property type="entry name" value="ALPHA-GALACTOSIDASE C-RELATED"/>
    <property type="match status" value="1"/>
</dbReference>
<feature type="domain" description="Glycosyl hydrolase family 36 C-terminal" evidence="8">
    <location>
        <begin position="652"/>
        <end position="728"/>
    </location>
</feature>
<dbReference type="InterPro" id="IPR031704">
    <property type="entry name" value="Glyco_hydro_36_N"/>
</dbReference>
<comment type="catalytic activity">
    <reaction evidence="1 6">
        <text>Hydrolysis of terminal, non-reducing alpha-D-galactose residues in alpha-D-galactosides, including galactose oligosaccharides, galactomannans and galactolipids.</text>
        <dbReference type="EC" id="3.2.1.22"/>
    </reaction>
</comment>
<dbReference type="Gene3D" id="2.60.40.1180">
    <property type="entry name" value="Golgi alpha-mannosidase II"/>
    <property type="match status" value="1"/>
</dbReference>
<dbReference type="AlphaFoldDB" id="A0A9D2A906"/>
<dbReference type="PROSITE" id="PS00512">
    <property type="entry name" value="ALPHA_GALACTOSIDASE"/>
    <property type="match status" value="1"/>
</dbReference>
<dbReference type="Proteomes" id="UP000823963">
    <property type="component" value="Unassembled WGS sequence"/>
</dbReference>
<comment type="similarity">
    <text evidence="2">Belongs to the glycosyl hydrolase 36 family.</text>
</comment>
<keyword evidence="4 6" id="KW-0378">Hydrolase</keyword>
<dbReference type="Pfam" id="PF02065">
    <property type="entry name" value="Melibiase"/>
    <property type="match status" value="1"/>
</dbReference>
<proteinExistence type="inferred from homology"/>
<dbReference type="Gene3D" id="3.20.20.70">
    <property type="entry name" value="Aldolase class I"/>
    <property type="match status" value="1"/>
</dbReference>
<evidence type="ECO:0000256" key="6">
    <source>
        <dbReference type="PIRNR" id="PIRNR005536"/>
    </source>
</evidence>
<reference evidence="10" key="1">
    <citation type="journal article" date="2021" name="PeerJ">
        <title>Extensive microbial diversity within the chicken gut microbiome revealed by metagenomics and culture.</title>
        <authorList>
            <person name="Gilroy R."/>
            <person name="Ravi A."/>
            <person name="Getino M."/>
            <person name="Pursley I."/>
            <person name="Horton D.L."/>
            <person name="Alikhan N.F."/>
            <person name="Baker D."/>
            <person name="Gharbi K."/>
            <person name="Hall N."/>
            <person name="Watson M."/>
            <person name="Adriaenssens E.M."/>
            <person name="Foster-Nyarko E."/>
            <person name="Jarju S."/>
            <person name="Secka A."/>
            <person name="Antonio M."/>
            <person name="Oren A."/>
            <person name="Chaudhuri R.R."/>
            <person name="La Ragione R."/>
            <person name="Hildebrand F."/>
            <person name="Pallen M.J."/>
        </authorList>
    </citation>
    <scope>NUCLEOTIDE SEQUENCE</scope>
    <source>
        <strain evidence="10">6627</strain>
    </source>
</reference>
<feature type="active site" description="Nucleophile" evidence="7">
    <location>
        <position position="481"/>
    </location>
</feature>
<dbReference type="GO" id="GO:0016052">
    <property type="term" value="P:carbohydrate catabolic process"/>
    <property type="evidence" value="ECO:0007669"/>
    <property type="project" value="InterPro"/>
</dbReference>
<evidence type="ECO:0000256" key="1">
    <source>
        <dbReference type="ARBA" id="ARBA00001255"/>
    </source>
</evidence>
<dbReference type="PIRSF" id="PIRSF005536">
    <property type="entry name" value="Agal"/>
    <property type="match status" value="1"/>
</dbReference>
<reference evidence="10" key="2">
    <citation type="submission" date="2021-04" db="EMBL/GenBank/DDBJ databases">
        <authorList>
            <person name="Gilroy R."/>
        </authorList>
    </citation>
    <scope>NUCLEOTIDE SEQUENCE</scope>
    <source>
        <strain evidence="10">6627</strain>
    </source>
</reference>
<evidence type="ECO:0000256" key="3">
    <source>
        <dbReference type="ARBA" id="ARBA00012755"/>
    </source>
</evidence>
<accession>A0A9D2A906</accession>
<evidence type="ECO:0000256" key="4">
    <source>
        <dbReference type="ARBA" id="ARBA00022801"/>
    </source>
</evidence>
<dbReference type="EMBL" id="DXFP01000007">
    <property type="protein sequence ID" value="HIX01283.1"/>
    <property type="molecule type" value="Genomic_DNA"/>
</dbReference>
<dbReference type="InterPro" id="IPR017853">
    <property type="entry name" value="GH"/>
</dbReference>
<feature type="domain" description="Glycosyl hydrolase family 36 N-terminal" evidence="9">
    <location>
        <begin position="31"/>
        <end position="288"/>
    </location>
</feature>
<name>A0A9D2A906_9LACO</name>
<dbReference type="InterPro" id="IPR002252">
    <property type="entry name" value="Glyco_hydro_36"/>
</dbReference>
<protein>
    <recommendedName>
        <fullName evidence="3 6">Alpha-galactosidase</fullName>
        <ecNumber evidence="3 6">3.2.1.22</ecNumber>
    </recommendedName>
</protein>
<dbReference type="PRINTS" id="PR00743">
    <property type="entry name" value="GLHYDRLASE36"/>
</dbReference>
<dbReference type="Pfam" id="PF16874">
    <property type="entry name" value="Glyco_hydro_36C"/>
    <property type="match status" value="1"/>
</dbReference>
<dbReference type="GO" id="GO:0004557">
    <property type="term" value="F:alpha-galactosidase activity"/>
    <property type="evidence" value="ECO:0007669"/>
    <property type="project" value="UniProtKB-UniRule"/>
</dbReference>
<dbReference type="InterPro" id="IPR050985">
    <property type="entry name" value="Alpha-glycosidase_related"/>
</dbReference>
<evidence type="ECO:0000259" key="8">
    <source>
        <dbReference type="Pfam" id="PF16874"/>
    </source>
</evidence>
<dbReference type="Pfam" id="PF16875">
    <property type="entry name" value="Glyco_hydro_36N"/>
    <property type="match status" value="1"/>
</dbReference>
<evidence type="ECO:0000259" key="9">
    <source>
        <dbReference type="Pfam" id="PF16875"/>
    </source>
</evidence>
<organism evidence="10 11">
    <name type="scientific">Candidatus Ligilactobacillus excrementigallinarum</name>
    <dbReference type="NCBI Taxonomy" id="2838641"/>
    <lineage>
        <taxon>Bacteria</taxon>
        <taxon>Bacillati</taxon>
        <taxon>Bacillota</taxon>
        <taxon>Bacilli</taxon>
        <taxon>Lactobacillales</taxon>
        <taxon>Lactobacillaceae</taxon>
        <taxon>Ligilactobacillus</taxon>
    </lineage>
</organism>
<evidence type="ECO:0000313" key="11">
    <source>
        <dbReference type="Proteomes" id="UP000823963"/>
    </source>
</evidence>
<sequence>MTNLVEFDENTKTFHLHNDLISYIFQVEEGGLLSHLYFGKRVKQYHGLMKYQRADRGFSGNLPGSLDRTFSPDTLLQEYSSSGIDDYRTPAVIVRQADGSYSSRFQFDSYEIQAGKPMLDGLPSAFTENDSEAQTLIVTLRDEVTQMKLDLLYTIYEDRALVTRSVKVENQSDNEVFLKKIASMQIDFPNQKFDVINLPGAHASERQMERSRLNRGLRSFESRRGSTSHQMNNFIALTSPDATEDQGDVYGFSLIYSGNFKFEVERDPIQQTRVVAGINDYNFSWKLKAHETFQTPEAVMVYSPTGLNGMSQTFHHLIKERIVRSRFQNMDRPILVNNWEATFMDFTEDQLKPIVDDAKKLGIEMFVLDDGWFGHRDDDNSSLGDWYVDKRKFPDGLRHFVDYVHDQGLKFGLWFEPEMISFDSDLYREHPDYLMQVPNRAPSPSRNEYLLDLTREDVRENIINQVEKVLRENAVDYVKWDMNRHLSDIYSQALPADQQGEVYHRYVLGLYAMLEKLTADFPDILFEGCSGGGGRFDMGITYYMPQTWTSDNTDAVARQRIQYATSLVYPPSVMTAHVSVAPNQQTGRITSLETRATCAMSAIFGYELDLTQMSAEEQAEVKKQVEWYKSVRHLIQFGDFYRLTSPFEDNGCAWMFVSPDQNEVVVDTFQTMSSAQPLSTITKLVNLDPNKQYQDLETKKIYGGDELMYMGFFNPLYHHDYASKKYHFKALNRH</sequence>
<dbReference type="PANTHER" id="PTHR43053">
    <property type="entry name" value="GLYCOSIDASE FAMILY 31"/>
    <property type="match status" value="1"/>
</dbReference>
<dbReference type="InterPro" id="IPR013785">
    <property type="entry name" value="Aldolase_TIM"/>
</dbReference>
<dbReference type="Gene3D" id="2.70.98.60">
    <property type="entry name" value="alpha-galactosidase from lactobacil brevis"/>
    <property type="match status" value="1"/>
</dbReference>
<dbReference type="CDD" id="cd14791">
    <property type="entry name" value="GH36"/>
    <property type="match status" value="1"/>
</dbReference>
<comment type="caution">
    <text evidence="10">The sequence shown here is derived from an EMBL/GenBank/DDBJ whole genome shotgun (WGS) entry which is preliminary data.</text>
</comment>
<evidence type="ECO:0000256" key="7">
    <source>
        <dbReference type="PIRSR" id="PIRSR005536-1"/>
    </source>
</evidence>
<evidence type="ECO:0000313" key="10">
    <source>
        <dbReference type="EMBL" id="HIX01283.1"/>
    </source>
</evidence>
<dbReference type="FunFam" id="3.20.20.70:FF:000118">
    <property type="entry name" value="Alpha-galactosidase"/>
    <property type="match status" value="1"/>
</dbReference>
<dbReference type="EC" id="3.2.1.22" evidence="3 6"/>
<dbReference type="InterPro" id="IPR000111">
    <property type="entry name" value="Glyco_hydro_27/36_CS"/>
</dbReference>
<gene>
    <name evidence="10" type="ORF">H9861_00800</name>
</gene>
<dbReference type="InterPro" id="IPR031705">
    <property type="entry name" value="Glyco_hydro_36_C"/>
</dbReference>
<keyword evidence="5 6" id="KW-0326">Glycosidase</keyword>
<evidence type="ECO:0000256" key="2">
    <source>
        <dbReference type="ARBA" id="ARBA00006202"/>
    </source>
</evidence>
<dbReference type="SUPFAM" id="SSF51445">
    <property type="entry name" value="(Trans)glycosidases"/>
    <property type="match status" value="1"/>
</dbReference>
<feature type="active site" description="Proton donor" evidence="7">
    <location>
        <position position="551"/>
    </location>
</feature>
<dbReference type="InterPro" id="IPR013780">
    <property type="entry name" value="Glyco_hydro_b"/>
</dbReference>